<dbReference type="RefSeq" id="XP_044553294.1">
    <property type="nucleotide sequence ID" value="XM_044689785.1"/>
</dbReference>
<reference evidence="2 3" key="1">
    <citation type="journal article" date="2018" name="BMC Genomics">
        <title>The genome of Naegleria lovaniensis, the basis for a comparative approach to unravel pathogenicity factors of the human pathogenic amoeba N. fowleri.</title>
        <authorList>
            <person name="Liechti N."/>
            <person name="Schurch N."/>
            <person name="Bruggmann R."/>
            <person name="Wittwer M."/>
        </authorList>
    </citation>
    <scope>NUCLEOTIDE SEQUENCE [LARGE SCALE GENOMIC DNA]</scope>
    <source>
        <strain evidence="2 3">ATCC 30569</strain>
    </source>
</reference>
<dbReference type="Proteomes" id="UP000816034">
    <property type="component" value="Unassembled WGS sequence"/>
</dbReference>
<gene>
    <name evidence="2" type="ORF">C9374_013862</name>
</gene>
<protein>
    <recommendedName>
        <fullName evidence="4">THO complex subunit 1</fullName>
    </recommendedName>
</protein>
<dbReference type="GeneID" id="68106315"/>
<proteinExistence type="predicted"/>
<dbReference type="GO" id="GO:0000445">
    <property type="term" value="C:THO complex part of transcription export complex"/>
    <property type="evidence" value="ECO:0007669"/>
    <property type="project" value="TreeGrafter"/>
</dbReference>
<accession>A0AA88GUV3</accession>
<evidence type="ECO:0008006" key="4">
    <source>
        <dbReference type="Google" id="ProtNLM"/>
    </source>
</evidence>
<organism evidence="2 3">
    <name type="scientific">Naegleria lovaniensis</name>
    <name type="common">Amoeba</name>
    <dbReference type="NCBI Taxonomy" id="51637"/>
    <lineage>
        <taxon>Eukaryota</taxon>
        <taxon>Discoba</taxon>
        <taxon>Heterolobosea</taxon>
        <taxon>Tetramitia</taxon>
        <taxon>Eutetramitia</taxon>
        <taxon>Vahlkampfiidae</taxon>
        <taxon>Naegleria</taxon>
    </lineage>
</organism>
<sequence>MAQTLLRHLLTDLFGEESPTQQHLLERMLKNIYNISEQVLASYYTPSKTSSNVQEHKDDDKSLQSGLLEENSGTIECLVRSSLKIFLLIQAIYSSSSSIIDFSFLGKFTSLISNILNDPNSTLDDSQRKTISMIPLHLLSEYCNHFNNAKAIEQIFNYCMNNHSQQEEESQQRNTNSTDFMKCLSRCCSEFKLCALELLKTVKAVFDSKKVSKIEDTETCGKILLFVASVLPYNHDACINKGGHVNMEHHALLEQQVREEQTDAASVVVDDFETFWNLQMHVIQFLSLKTSLSAHYSQTKGQDYTIPTWSTFSKEVDRMMKCIESRCISNIQTLKQLKRNKEKLQSDGKMNTTIDTSQQQFEVLFSPIKLLKNRKLFDLQLDDVRFRRQVLIQLLIAISRLQEKNTDSHSYSSELKSMKEKILTIMKKYDSDVSTIMDTIFERERFWTTWKANQCPAFFHDRSSTLPLSSKSSLVFKNAAMLGFLESDTSTESVDAYLKSSENELRSHDFANYVVPIVKEEFDVTPSEKFVNSSNVFVWKSCRLLLDFDLKQIQLALQHPSHHGEDEEEEGDSSHFLEIIAKQVLKQSGEQDDKSDSPVDNDEEENGKKRKRQVMQEDDEQANDETASSSKQVKH</sequence>
<feature type="region of interest" description="Disordered" evidence="1">
    <location>
        <begin position="585"/>
        <end position="635"/>
    </location>
</feature>
<feature type="compositionally biased region" description="Polar residues" evidence="1">
    <location>
        <begin position="624"/>
        <end position="635"/>
    </location>
</feature>
<dbReference type="PANTHER" id="PTHR13265:SF0">
    <property type="entry name" value="HPR1"/>
    <property type="match status" value="1"/>
</dbReference>
<evidence type="ECO:0000313" key="2">
    <source>
        <dbReference type="EMBL" id="KAG2389302.1"/>
    </source>
</evidence>
<dbReference type="InterPro" id="IPR021861">
    <property type="entry name" value="THO_THOC1"/>
</dbReference>
<comment type="caution">
    <text evidence="2">The sequence shown here is derived from an EMBL/GenBank/DDBJ whole genome shotgun (WGS) entry which is preliminary data.</text>
</comment>
<dbReference type="Pfam" id="PF11957">
    <property type="entry name" value="efThoc1"/>
    <property type="match status" value="1"/>
</dbReference>
<dbReference type="AlphaFoldDB" id="A0AA88GUV3"/>
<evidence type="ECO:0000256" key="1">
    <source>
        <dbReference type="SAM" id="MobiDB-lite"/>
    </source>
</evidence>
<dbReference type="GO" id="GO:0006406">
    <property type="term" value="P:mRNA export from nucleus"/>
    <property type="evidence" value="ECO:0007669"/>
    <property type="project" value="TreeGrafter"/>
</dbReference>
<keyword evidence="3" id="KW-1185">Reference proteome</keyword>
<dbReference type="EMBL" id="PYSW02000007">
    <property type="protein sequence ID" value="KAG2389302.1"/>
    <property type="molecule type" value="Genomic_DNA"/>
</dbReference>
<dbReference type="PANTHER" id="PTHR13265">
    <property type="entry name" value="THO COMPLEX SUBUNIT 1"/>
    <property type="match status" value="1"/>
</dbReference>
<name>A0AA88GUV3_NAELO</name>
<evidence type="ECO:0000313" key="3">
    <source>
        <dbReference type="Proteomes" id="UP000816034"/>
    </source>
</evidence>